<evidence type="ECO:0000256" key="12">
    <source>
        <dbReference type="SAM" id="Phobius"/>
    </source>
</evidence>
<dbReference type="InterPro" id="IPR002109">
    <property type="entry name" value="Glutaredoxin"/>
</dbReference>
<evidence type="ECO:0000256" key="6">
    <source>
        <dbReference type="ARBA" id="ARBA00023206"/>
    </source>
</evidence>
<comment type="function">
    <text evidence="1">Has a glutathione-disulfide oxidoreductase activity in the presence of NADPH and glutathione reductase. Reduces low molecular weight disulfides and proteins.</text>
</comment>
<evidence type="ECO:0000256" key="10">
    <source>
        <dbReference type="ARBA" id="ARBA00039819"/>
    </source>
</evidence>
<evidence type="ECO:0000256" key="3">
    <source>
        <dbReference type="ARBA" id="ARBA00022448"/>
    </source>
</evidence>
<dbReference type="Proteomes" id="UP000298663">
    <property type="component" value="Unassembled WGS sequence"/>
</dbReference>
<dbReference type="CDD" id="cd03419">
    <property type="entry name" value="GRX_GRXh_1_2_like"/>
    <property type="match status" value="1"/>
</dbReference>
<comment type="function">
    <text evidence="8">Glutathione-dependent oxidoreductase that facilitates the maintenance of mitochondrial redox homeostasis upon induction of apoptosis by oxidative stress. Involved in response to hydrogen peroxide and regulation of apoptosis caused by oxidative stress. Acts as a very efficient catalyst of monothiol reactions because of its high affinity for protein glutathione-mixed disulfides. Can receive electrons not only from glutathione (GSH), but also from thioredoxin reductase supporting both monothiol and dithiol reactions. Efficiently catalyzes both glutathionylation and deglutathionylation of mitochondrial complex I, which in turn regulates the superoxide production by the complex. Overexpression decreases the susceptibility to apoptosis and prevents loss of cardiolipin and cytochrome c release.</text>
</comment>
<dbReference type="PANTHER" id="PTHR45694">
    <property type="entry name" value="GLUTAREDOXIN 2"/>
    <property type="match status" value="1"/>
</dbReference>
<keyword evidence="3" id="KW-0813">Transport</keyword>
<keyword evidence="6" id="KW-0318">Glutathionylation</keyword>
<dbReference type="PANTHER" id="PTHR45694:SF5">
    <property type="entry name" value="GLUTAREDOXIN 2"/>
    <property type="match status" value="1"/>
</dbReference>
<dbReference type="AlphaFoldDB" id="A0A4U5M5Y5"/>
<evidence type="ECO:0000256" key="1">
    <source>
        <dbReference type="ARBA" id="ARBA00002549"/>
    </source>
</evidence>
<dbReference type="OrthoDB" id="418495at2759"/>
<keyword evidence="15" id="KW-1185">Reference proteome</keyword>
<dbReference type="Pfam" id="PF06936">
    <property type="entry name" value="Selenoprotein_S"/>
    <property type="match status" value="1"/>
</dbReference>
<keyword evidence="12" id="KW-1133">Transmembrane helix</keyword>
<reference evidence="14 15" key="2">
    <citation type="journal article" date="2019" name="G3 (Bethesda)">
        <title>Hybrid Assembly of the Genome of the Entomopathogenic Nematode Steinernema carpocapsae Identifies the X-Chromosome.</title>
        <authorList>
            <person name="Serra L."/>
            <person name="Macchietto M."/>
            <person name="Macias-Munoz A."/>
            <person name="McGill C.J."/>
            <person name="Rodriguez I.M."/>
            <person name="Rodriguez B."/>
            <person name="Murad R."/>
            <person name="Mortazavi A."/>
        </authorList>
    </citation>
    <scope>NUCLEOTIDE SEQUENCE [LARGE SCALE GENOMIC DNA]</scope>
    <source>
        <strain evidence="14 15">ALL</strain>
    </source>
</reference>
<dbReference type="PROSITE" id="PS51354">
    <property type="entry name" value="GLUTAREDOXIN_2"/>
    <property type="match status" value="1"/>
</dbReference>
<keyword evidence="7" id="KW-0676">Redox-active center</keyword>
<comment type="caution">
    <text evidence="14">The sequence shown here is derived from an EMBL/GenBank/DDBJ whole genome shotgun (WGS) entry which is preliminary data.</text>
</comment>
<evidence type="ECO:0000313" key="15">
    <source>
        <dbReference type="Proteomes" id="UP000298663"/>
    </source>
</evidence>
<evidence type="ECO:0000256" key="4">
    <source>
        <dbReference type="ARBA" id="ARBA00022982"/>
    </source>
</evidence>
<organism evidence="14 15">
    <name type="scientific">Steinernema carpocapsae</name>
    <name type="common">Entomopathogenic nematode</name>
    <dbReference type="NCBI Taxonomy" id="34508"/>
    <lineage>
        <taxon>Eukaryota</taxon>
        <taxon>Metazoa</taxon>
        <taxon>Ecdysozoa</taxon>
        <taxon>Nematoda</taxon>
        <taxon>Chromadorea</taxon>
        <taxon>Rhabditida</taxon>
        <taxon>Tylenchina</taxon>
        <taxon>Panagrolaimomorpha</taxon>
        <taxon>Strongyloidoidea</taxon>
        <taxon>Steinernematidae</taxon>
        <taxon>Steinernema</taxon>
    </lineage>
</organism>
<evidence type="ECO:0000256" key="11">
    <source>
        <dbReference type="SAM" id="Coils"/>
    </source>
</evidence>
<dbReference type="GO" id="GO:0006886">
    <property type="term" value="P:intracellular protein transport"/>
    <property type="evidence" value="ECO:0007669"/>
    <property type="project" value="InterPro"/>
</dbReference>
<keyword evidence="5" id="KW-1015">Disulfide bond</keyword>
<dbReference type="FunFam" id="3.40.30.10:FF:000026">
    <property type="entry name" value="Glutaredoxin 2"/>
    <property type="match status" value="1"/>
</dbReference>
<feature type="coiled-coil region" evidence="11">
    <location>
        <begin position="66"/>
        <end position="104"/>
    </location>
</feature>
<dbReference type="GO" id="GO:0005789">
    <property type="term" value="C:endoplasmic reticulum membrane"/>
    <property type="evidence" value="ECO:0007669"/>
    <property type="project" value="InterPro"/>
</dbReference>
<keyword evidence="12" id="KW-0812">Transmembrane</keyword>
<dbReference type="InterPro" id="IPR014025">
    <property type="entry name" value="Glutaredoxin_subgr"/>
</dbReference>
<evidence type="ECO:0000259" key="13">
    <source>
        <dbReference type="Pfam" id="PF00462"/>
    </source>
</evidence>
<dbReference type="EMBL" id="AZBU02000009">
    <property type="protein sequence ID" value="TKR64269.1"/>
    <property type="molecule type" value="Genomic_DNA"/>
</dbReference>
<gene>
    <name evidence="14" type="ORF">L596_024834</name>
</gene>
<dbReference type="NCBIfam" id="TIGR02180">
    <property type="entry name" value="GRX_euk"/>
    <property type="match status" value="1"/>
</dbReference>
<dbReference type="GO" id="GO:0015038">
    <property type="term" value="F:glutathione disulfide oxidoreductase activity"/>
    <property type="evidence" value="ECO:0007669"/>
    <property type="project" value="TreeGrafter"/>
</dbReference>
<dbReference type="InterPro" id="IPR036249">
    <property type="entry name" value="Thioredoxin-like_sf"/>
</dbReference>
<sequence>MPEFSIQGFFESYGWYIVFGVAASAFFYLKLVSPALNEYLANKRLVDQKKFDSRINDAYGDNVKKARERLQEKVNAEAERKREKAEWEREQKIIEAKNAQDETEGKLGGSNDVEILINKAINKNKIVIFSKTYCPFCKKAKNVLAQYEPQFVAIELDEHPRGEAIQYNLHKITGIRTVPQVFINGKFIGGGDDTVVAHQSGKIASLL</sequence>
<evidence type="ECO:0000256" key="9">
    <source>
        <dbReference type="ARBA" id="ARBA00038558"/>
    </source>
</evidence>
<comment type="similarity">
    <text evidence="2">Belongs to the glutaredoxin family.</text>
</comment>
<dbReference type="InterPro" id="IPR011899">
    <property type="entry name" value="Glutaredoxin_euk/vir"/>
</dbReference>
<keyword evidence="11" id="KW-0175">Coiled coil</keyword>
<dbReference type="Gene3D" id="3.40.30.10">
    <property type="entry name" value="Glutaredoxin"/>
    <property type="match status" value="1"/>
</dbReference>
<dbReference type="PRINTS" id="PR00160">
    <property type="entry name" value="GLUTAREDOXIN"/>
</dbReference>
<name>A0A4U5M5Y5_STECR</name>
<evidence type="ECO:0000256" key="7">
    <source>
        <dbReference type="ARBA" id="ARBA00023284"/>
    </source>
</evidence>
<keyword evidence="4" id="KW-0249">Electron transport</keyword>
<proteinExistence type="inferred from homology"/>
<dbReference type="SUPFAM" id="SSF52833">
    <property type="entry name" value="Thioredoxin-like"/>
    <property type="match status" value="1"/>
</dbReference>
<dbReference type="PROSITE" id="PS00195">
    <property type="entry name" value="GLUTAREDOXIN_1"/>
    <property type="match status" value="1"/>
</dbReference>
<dbReference type="Pfam" id="PF00462">
    <property type="entry name" value="Glutaredoxin"/>
    <property type="match status" value="1"/>
</dbReference>
<feature type="domain" description="Glutaredoxin" evidence="13">
    <location>
        <begin position="126"/>
        <end position="188"/>
    </location>
</feature>
<evidence type="ECO:0000256" key="5">
    <source>
        <dbReference type="ARBA" id="ARBA00023157"/>
    </source>
</evidence>
<accession>A0A4U5M5Y5</accession>
<evidence type="ECO:0000256" key="8">
    <source>
        <dbReference type="ARBA" id="ARBA00037470"/>
    </source>
</evidence>
<protein>
    <recommendedName>
        <fullName evidence="10">Glutaredoxin-2, mitochondrial</fullName>
    </recommendedName>
</protein>
<dbReference type="InterPro" id="IPR011767">
    <property type="entry name" value="GLR_AS"/>
</dbReference>
<comment type="subunit">
    <text evidence="9">Monomer; active form. Homodimer; inactive form. The homodimer is probably linked by 1 2Fe-2S cluster.</text>
</comment>
<keyword evidence="12" id="KW-0472">Membrane</keyword>
<evidence type="ECO:0000256" key="2">
    <source>
        <dbReference type="ARBA" id="ARBA00007787"/>
    </source>
</evidence>
<dbReference type="InterPro" id="IPR009703">
    <property type="entry name" value="Selenoprotein_S"/>
</dbReference>
<dbReference type="STRING" id="34508.A0A4U5M5Y5"/>
<feature type="transmembrane region" description="Helical" evidence="12">
    <location>
        <begin position="12"/>
        <end position="29"/>
    </location>
</feature>
<reference evidence="14 15" key="1">
    <citation type="journal article" date="2015" name="Genome Biol.">
        <title>Comparative genomics of Steinernema reveals deeply conserved gene regulatory networks.</title>
        <authorList>
            <person name="Dillman A.R."/>
            <person name="Macchietto M."/>
            <person name="Porter C.F."/>
            <person name="Rogers A."/>
            <person name="Williams B."/>
            <person name="Antoshechkin I."/>
            <person name="Lee M.M."/>
            <person name="Goodwin Z."/>
            <person name="Lu X."/>
            <person name="Lewis E.E."/>
            <person name="Goodrich-Blair H."/>
            <person name="Stock S.P."/>
            <person name="Adams B.J."/>
            <person name="Sternberg P.W."/>
            <person name="Mortazavi A."/>
        </authorList>
    </citation>
    <scope>NUCLEOTIDE SEQUENCE [LARGE SCALE GENOMIC DNA]</scope>
    <source>
        <strain evidence="14 15">ALL</strain>
    </source>
</reference>
<evidence type="ECO:0000313" key="14">
    <source>
        <dbReference type="EMBL" id="TKR64269.1"/>
    </source>
</evidence>
<dbReference type="GO" id="GO:0034599">
    <property type="term" value="P:cellular response to oxidative stress"/>
    <property type="evidence" value="ECO:0007669"/>
    <property type="project" value="TreeGrafter"/>
</dbReference>